<proteinExistence type="predicted"/>
<gene>
    <name evidence="1" type="ordered locus">Os11g0106550</name>
    <name evidence="2" type="ordered locus">Os12g0105962</name>
    <name evidence="1" type="ORF">OSNPB_110106550</name>
    <name evidence="2" type="ORF">OSNPB_120105962</name>
</gene>
<dbReference type="EMBL" id="AP014968">
    <property type="protein sequence ID" value="BAT15498.1"/>
    <property type="molecule type" value="Genomic_DNA"/>
</dbReference>
<evidence type="ECO:0000313" key="1">
    <source>
        <dbReference type="EMBL" id="BAT12321.1"/>
    </source>
</evidence>
<sequence>MGKKLKLTFSNWIGFIWNPGCSVLEIASNFAISSSMTAASSTDADERLVAFSSVTILTPCFGWKSGTITLSTASAIFAGFLTQSGMGIPNVSALKIAAAKIKLSWLGSDVKNSSGRGKRFGADQKGAPELVIASSGKVYVSCFTRCSRDVLTYLSRAQVIQSWNVSHFSLSRHSITRSS</sequence>
<dbReference type="AlphaFoldDB" id="A0A0N7KTF8"/>
<reference evidence="2" key="4">
    <citation type="submission" date="2015-10" db="EMBL/GenBank/DDBJ databases">
        <authorList>
            <person name="Sakai H."/>
            <person name="Kawahara Y."/>
            <person name="Matsumoto T."/>
            <person name="Buell C.R."/>
            <person name="Itoh T."/>
        </authorList>
    </citation>
    <scope>NUCLEOTIDE SEQUENCE</scope>
</reference>
<protein>
    <submittedName>
        <fullName evidence="1">Os11g0106550 protein</fullName>
    </submittedName>
    <submittedName>
        <fullName evidence="2">Os12g0105962 protein</fullName>
    </submittedName>
</protein>
<accession>A0A0N7KTF8</accession>
<dbReference type="InParanoid" id="A0A0N7KTF8"/>
<dbReference type="Proteomes" id="UP000059680">
    <property type="component" value="Chromosome 11"/>
</dbReference>
<dbReference type="Proteomes" id="UP000059680">
    <property type="component" value="Chromosome 12"/>
</dbReference>
<organism evidence="2 3">
    <name type="scientific">Oryza sativa subsp. japonica</name>
    <name type="common">Rice</name>
    <dbReference type="NCBI Taxonomy" id="39947"/>
    <lineage>
        <taxon>Eukaryota</taxon>
        <taxon>Viridiplantae</taxon>
        <taxon>Streptophyta</taxon>
        <taxon>Embryophyta</taxon>
        <taxon>Tracheophyta</taxon>
        <taxon>Spermatophyta</taxon>
        <taxon>Magnoliopsida</taxon>
        <taxon>Liliopsida</taxon>
        <taxon>Poales</taxon>
        <taxon>Poaceae</taxon>
        <taxon>BOP clade</taxon>
        <taxon>Oryzoideae</taxon>
        <taxon>Oryzeae</taxon>
        <taxon>Oryzinae</taxon>
        <taxon>Oryza</taxon>
        <taxon>Oryza sativa</taxon>
    </lineage>
</organism>
<reference evidence="2" key="2">
    <citation type="journal article" date="2013" name="Plant Cell Physiol.">
        <title>Rice Annotation Project Database (RAP-DB): an integrative and interactive database for rice genomics.</title>
        <authorList>
            <person name="Sakai H."/>
            <person name="Lee S.S."/>
            <person name="Tanaka T."/>
            <person name="Numa H."/>
            <person name="Kim J."/>
            <person name="Kawahara Y."/>
            <person name="Wakimoto H."/>
            <person name="Yang C.C."/>
            <person name="Iwamoto M."/>
            <person name="Abe T."/>
            <person name="Yamada Y."/>
            <person name="Muto A."/>
            <person name="Inokuchi H."/>
            <person name="Ikemura T."/>
            <person name="Matsumoto T."/>
            <person name="Sasaki T."/>
            <person name="Itoh T."/>
        </authorList>
    </citation>
    <scope>NUCLEOTIDE SEQUENCE</scope>
</reference>
<evidence type="ECO:0000313" key="3">
    <source>
        <dbReference type="Proteomes" id="UP000059680"/>
    </source>
</evidence>
<dbReference type="Gramene" id="Os12t0105962-00">
    <property type="protein sequence ID" value="Os12t0105962-00"/>
    <property type="gene ID" value="Os12g0105962"/>
</dbReference>
<evidence type="ECO:0000313" key="2">
    <source>
        <dbReference type="EMBL" id="BAT15498.1"/>
    </source>
</evidence>
<dbReference type="EMBL" id="AP014967">
    <property type="protein sequence ID" value="BAT12321.1"/>
    <property type="molecule type" value="Genomic_DNA"/>
</dbReference>
<reference evidence="2 3" key="3">
    <citation type="journal article" date="2013" name="Rice">
        <title>Improvement of the Oryza sativa Nipponbare reference genome using next generation sequence and optical map data.</title>
        <authorList>
            <person name="Kawahara Y."/>
            <person name="de la Bastide M."/>
            <person name="Hamilton J.P."/>
            <person name="Kanamori H."/>
            <person name="McCombie W.R."/>
            <person name="Ouyang S."/>
            <person name="Schwartz D.C."/>
            <person name="Tanaka T."/>
            <person name="Wu J."/>
            <person name="Zhou S."/>
            <person name="Childs K.L."/>
            <person name="Davidson R.M."/>
            <person name="Lin H."/>
            <person name="Quesada-Ocampo L."/>
            <person name="Vaillancourt B."/>
            <person name="Sakai H."/>
            <person name="Lee S.S."/>
            <person name="Kim J."/>
            <person name="Numa H."/>
            <person name="Itoh T."/>
            <person name="Buell C.R."/>
            <person name="Matsumoto T."/>
        </authorList>
    </citation>
    <scope>NUCLEOTIDE SEQUENCE [LARGE SCALE GENOMIC DNA]</scope>
    <source>
        <strain evidence="3">cv. Nipponbare</strain>
    </source>
</reference>
<keyword evidence="3" id="KW-1185">Reference proteome</keyword>
<dbReference type="PaxDb" id="39947-A0A0N7KTF8"/>
<name>A0A0N7KTF8_ORYSJ</name>
<reference evidence="3" key="1">
    <citation type="journal article" date="2005" name="Nature">
        <title>The map-based sequence of the rice genome.</title>
        <authorList>
            <consortium name="International rice genome sequencing project (IRGSP)"/>
            <person name="Matsumoto T."/>
            <person name="Wu J."/>
            <person name="Kanamori H."/>
            <person name="Katayose Y."/>
            <person name="Fujisawa M."/>
            <person name="Namiki N."/>
            <person name="Mizuno H."/>
            <person name="Yamamoto K."/>
            <person name="Antonio B.A."/>
            <person name="Baba T."/>
            <person name="Sakata K."/>
            <person name="Nagamura Y."/>
            <person name="Aoki H."/>
            <person name="Arikawa K."/>
            <person name="Arita K."/>
            <person name="Bito T."/>
            <person name="Chiden Y."/>
            <person name="Fujitsuka N."/>
            <person name="Fukunaka R."/>
            <person name="Hamada M."/>
            <person name="Harada C."/>
            <person name="Hayashi A."/>
            <person name="Hijishita S."/>
            <person name="Honda M."/>
            <person name="Hosokawa S."/>
            <person name="Ichikawa Y."/>
            <person name="Idonuma A."/>
            <person name="Iijima M."/>
            <person name="Ikeda M."/>
            <person name="Ikeno M."/>
            <person name="Ito K."/>
            <person name="Ito S."/>
            <person name="Ito T."/>
            <person name="Ito Y."/>
            <person name="Ito Y."/>
            <person name="Iwabuchi A."/>
            <person name="Kamiya K."/>
            <person name="Karasawa W."/>
            <person name="Kurita K."/>
            <person name="Katagiri S."/>
            <person name="Kikuta A."/>
            <person name="Kobayashi H."/>
            <person name="Kobayashi N."/>
            <person name="Machita K."/>
            <person name="Maehara T."/>
            <person name="Masukawa M."/>
            <person name="Mizubayashi T."/>
            <person name="Mukai Y."/>
            <person name="Nagasaki H."/>
            <person name="Nagata Y."/>
            <person name="Naito S."/>
            <person name="Nakashima M."/>
            <person name="Nakama Y."/>
            <person name="Nakamichi Y."/>
            <person name="Nakamura M."/>
            <person name="Meguro A."/>
            <person name="Negishi M."/>
            <person name="Ohta I."/>
            <person name="Ohta T."/>
            <person name="Okamoto M."/>
            <person name="Ono N."/>
            <person name="Saji S."/>
            <person name="Sakaguchi M."/>
            <person name="Sakai K."/>
            <person name="Shibata M."/>
            <person name="Shimokawa T."/>
            <person name="Song J."/>
            <person name="Takazaki Y."/>
            <person name="Terasawa K."/>
            <person name="Tsugane M."/>
            <person name="Tsuji K."/>
            <person name="Ueda S."/>
            <person name="Waki K."/>
            <person name="Yamagata H."/>
            <person name="Yamamoto M."/>
            <person name="Yamamoto S."/>
            <person name="Yamane H."/>
            <person name="Yoshiki S."/>
            <person name="Yoshihara R."/>
            <person name="Yukawa K."/>
            <person name="Zhong H."/>
            <person name="Yano M."/>
            <person name="Yuan Q."/>
            <person name="Ouyang S."/>
            <person name="Liu J."/>
            <person name="Jones K.M."/>
            <person name="Gansberger K."/>
            <person name="Moffat K."/>
            <person name="Hill J."/>
            <person name="Bera J."/>
            <person name="Fadrosh D."/>
            <person name="Jin S."/>
            <person name="Johri S."/>
            <person name="Kim M."/>
            <person name="Overton L."/>
            <person name="Reardon M."/>
            <person name="Tsitrin T."/>
            <person name="Vuong H."/>
            <person name="Weaver B."/>
            <person name="Ciecko A."/>
            <person name="Tallon L."/>
            <person name="Jackson J."/>
            <person name="Pai G."/>
            <person name="Aken S.V."/>
            <person name="Utterback T."/>
            <person name="Reidmuller S."/>
            <person name="Feldblyum T."/>
            <person name="Hsiao J."/>
            <person name="Zismann V."/>
            <person name="Iobst S."/>
            <person name="de Vazeille A.R."/>
            <person name="Buell C.R."/>
            <person name="Ying K."/>
            <person name="Li Y."/>
            <person name="Lu T."/>
            <person name="Huang Y."/>
            <person name="Zhao Q."/>
            <person name="Feng Q."/>
            <person name="Zhang L."/>
            <person name="Zhu J."/>
            <person name="Weng Q."/>
            <person name="Mu J."/>
            <person name="Lu Y."/>
            <person name="Fan D."/>
            <person name="Liu Y."/>
            <person name="Guan J."/>
            <person name="Zhang Y."/>
            <person name="Yu S."/>
            <person name="Liu X."/>
            <person name="Zhang Y."/>
            <person name="Hong G."/>
            <person name="Han B."/>
            <person name="Choisne N."/>
            <person name="Demange N."/>
            <person name="Orjeda G."/>
            <person name="Samain S."/>
            <person name="Cattolico L."/>
            <person name="Pelletier E."/>
            <person name="Couloux A."/>
            <person name="Segurens B."/>
            <person name="Wincker P."/>
            <person name="D'Hont A."/>
            <person name="Scarpelli C."/>
            <person name="Weissenbach J."/>
            <person name="Salanoubat M."/>
            <person name="Quetier F."/>
            <person name="Yu Y."/>
            <person name="Kim H.R."/>
            <person name="Rambo T."/>
            <person name="Currie J."/>
            <person name="Collura K."/>
            <person name="Luo M."/>
            <person name="Yang T."/>
            <person name="Ammiraju J.S.S."/>
            <person name="Engler F."/>
            <person name="Soderlund C."/>
            <person name="Wing R.A."/>
            <person name="Palmer L.E."/>
            <person name="de la Bastide M."/>
            <person name="Spiegel L."/>
            <person name="Nascimento L."/>
            <person name="Zutavern T."/>
            <person name="O'Shaughnessy A."/>
            <person name="Dike S."/>
            <person name="Dedhia N."/>
            <person name="Preston R."/>
            <person name="Balija V."/>
            <person name="McCombie W.R."/>
            <person name="Chow T."/>
            <person name="Chen H."/>
            <person name="Chung M."/>
            <person name="Chen C."/>
            <person name="Shaw J."/>
            <person name="Wu H."/>
            <person name="Hsiao K."/>
            <person name="Chao Y."/>
            <person name="Chu M."/>
            <person name="Cheng C."/>
            <person name="Hour A."/>
            <person name="Lee P."/>
            <person name="Lin S."/>
            <person name="Lin Y."/>
            <person name="Liou J."/>
            <person name="Liu S."/>
            <person name="Hsing Y."/>
            <person name="Raghuvanshi S."/>
            <person name="Mohanty A."/>
            <person name="Bharti A.K."/>
            <person name="Gaur A."/>
            <person name="Gupta V."/>
            <person name="Kumar D."/>
            <person name="Ravi V."/>
            <person name="Vij S."/>
            <person name="Kapur A."/>
            <person name="Khurana P."/>
            <person name="Khurana P."/>
            <person name="Khurana J.P."/>
            <person name="Tyagi A.K."/>
            <person name="Gaikwad K."/>
            <person name="Singh A."/>
            <person name="Dalal V."/>
            <person name="Srivastava S."/>
            <person name="Dixit A."/>
            <person name="Pal A.K."/>
            <person name="Ghazi I.A."/>
            <person name="Yadav M."/>
            <person name="Pandit A."/>
            <person name="Bhargava A."/>
            <person name="Sureshbabu K."/>
            <person name="Batra K."/>
            <person name="Sharma T.R."/>
            <person name="Mohapatra T."/>
            <person name="Singh N.K."/>
            <person name="Messing J."/>
            <person name="Nelson A.B."/>
            <person name="Fuks G."/>
            <person name="Kavchok S."/>
            <person name="Keizer G."/>
            <person name="Linton E."/>
            <person name="Llaca V."/>
            <person name="Song R."/>
            <person name="Tanyolac B."/>
            <person name="Young S."/>
            <person name="Ho-Il K."/>
            <person name="Hahn J.H."/>
            <person name="Sangsakoo G."/>
            <person name="Vanavichit A."/>
            <person name="de Mattos Luiz.A.T."/>
            <person name="Zimmer P.D."/>
            <person name="Malone G."/>
            <person name="Dellagostin O."/>
            <person name="de Oliveira A.C."/>
            <person name="Bevan M."/>
            <person name="Bancroft I."/>
            <person name="Minx P."/>
            <person name="Cordum H."/>
            <person name="Wilson R."/>
            <person name="Cheng Z."/>
            <person name="Jin W."/>
            <person name="Jiang J."/>
            <person name="Leong S.A."/>
            <person name="Iwama H."/>
            <person name="Gojobori T."/>
            <person name="Itoh T."/>
            <person name="Niimura Y."/>
            <person name="Fujii Y."/>
            <person name="Habara T."/>
            <person name="Sakai H."/>
            <person name="Sato Y."/>
            <person name="Wilson G."/>
            <person name="Kumar K."/>
            <person name="McCouch S."/>
            <person name="Juretic N."/>
            <person name="Hoen D."/>
            <person name="Wright S."/>
            <person name="Bruskiewich R."/>
            <person name="Bureau T."/>
            <person name="Miyao A."/>
            <person name="Hirochika H."/>
            <person name="Nishikawa T."/>
            <person name="Kadowaki K."/>
            <person name="Sugiura M."/>
            <person name="Burr B."/>
            <person name="Sasaki T."/>
        </authorList>
    </citation>
    <scope>NUCLEOTIDE SEQUENCE [LARGE SCALE GENOMIC DNA]</scope>
    <source>
        <strain evidence="3">cv. Nipponbare</strain>
    </source>
</reference>
<dbReference type="Gramene" id="Os11t0106550-00">
    <property type="protein sequence ID" value="Os11t0106550-00"/>
    <property type="gene ID" value="Os11g0106550"/>
</dbReference>